<name>A0ABT9RHU6_9ACTN</name>
<keyword evidence="3" id="KW-1185">Reference proteome</keyword>
<evidence type="ECO:0000256" key="1">
    <source>
        <dbReference type="SAM" id="MobiDB-lite"/>
    </source>
</evidence>
<gene>
    <name evidence="2" type="ORF">J2S55_008113</name>
</gene>
<dbReference type="EMBL" id="JAUSRB010000002">
    <property type="protein sequence ID" value="MDP9868847.1"/>
    <property type="molecule type" value="Genomic_DNA"/>
</dbReference>
<sequence length="30" mass="3054">MRQTGGEPFQGDPSEAKGVPTTAARHSSGP</sequence>
<evidence type="ECO:0000313" key="2">
    <source>
        <dbReference type="EMBL" id="MDP9868847.1"/>
    </source>
</evidence>
<feature type="region of interest" description="Disordered" evidence="1">
    <location>
        <begin position="1"/>
        <end position="30"/>
    </location>
</feature>
<proteinExistence type="predicted"/>
<protein>
    <submittedName>
        <fullName evidence="2">Uncharacterized protein</fullName>
    </submittedName>
</protein>
<accession>A0ABT9RHU6</accession>
<dbReference type="Proteomes" id="UP001230426">
    <property type="component" value="Unassembled WGS sequence"/>
</dbReference>
<reference evidence="2 3" key="1">
    <citation type="submission" date="2023-07" db="EMBL/GenBank/DDBJ databases">
        <title>Sequencing the genomes of 1000 actinobacteria strains.</title>
        <authorList>
            <person name="Klenk H.-P."/>
        </authorList>
    </citation>
    <scope>NUCLEOTIDE SEQUENCE [LARGE SCALE GENOMIC DNA]</scope>
    <source>
        <strain evidence="2 3">DSM 44109</strain>
    </source>
</reference>
<evidence type="ECO:0000313" key="3">
    <source>
        <dbReference type="Proteomes" id="UP001230426"/>
    </source>
</evidence>
<organism evidence="2 3">
    <name type="scientific">Streptosporangium brasiliense</name>
    <dbReference type="NCBI Taxonomy" id="47480"/>
    <lineage>
        <taxon>Bacteria</taxon>
        <taxon>Bacillati</taxon>
        <taxon>Actinomycetota</taxon>
        <taxon>Actinomycetes</taxon>
        <taxon>Streptosporangiales</taxon>
        <taxon>Streptosporangiaceae</taxon>
        <taxon>Streptosporangium</taxon>
    </lineage>
</organism>
<comment type="caution">
    <text evidence="2">The sequence shown here is derived from an EMBL/GenBank/DDBJ whole genome shotgun (WGS) entry which is preliminary data.</text>
</comment>